<dbReference type="AlphaFoldDB" id="A0A6A0ACI9"/>
<organism evidence="5 6">
    <name type="scientific">Haematococcus lacustris</name>
    <name type="common">Green alga</name>
    <name type="synonym">Haematococcus pluvialis</name>
    <dbReference type="NCBI Taxonomy" id="44745"/>
    <lineage>
        <taxon>Eukaryota</taxon>
        <taxon>Viridiplantae</taxon>
        <taxon>Chlorophyta</taxon>
        <taxon>core chlorophytes</taxon>
        <taxon>Chlorophyceae</taxon>
        <taxon>CS clade</taxon>
        <taxon>Chlamydomonadales</taxon>
        <taxon>Haematococcaceae</taxon>
        <taxon>Haematococcus</taxon>
    </lineage>
</organism>
<dbReference type="GO" id="GO:0007018">
    <property type="term" value="P:microtubule-based movement"/>
    <property type="evidence" value="ECO:0007669"/>
    <property type="project" value="InterPro"/>
</dbReference>
<evidence type="ECO:0000313" key="5">
    <source>
        <dbReference type="EMBL" id="GFH29557.1"/>
    </source>
</evidence>
<keyword evidence="1 2" id="KW-0505">Motor protein</keyword>
<keyword evidence="2" id="KW-0067">ATP-binding</keyword>
<evidence type="ECO:0000256" key="3">
    <source>
        <dbReference type="SAM" id="Coils"/>
    </source>
</evidence>
<evidence type="ECO:0000313" key="6">
    <source>
        <dbReference type="Proteomes" id="UP000485058"/>
    </source>
</evidence>
<comment type="similarity">
    <text evidence="2">Belongs to the TRAFAC class myosin-kinesin ATPase superfamily. Kinesin family.</text>
</comment>
<evidence type="ECO:0000256" key="2">
    <source>
        <dbReference type="PROSITE-ProRule" id="PRU00283"/>
    </source>
</evidence>
<feature type="coiled-coil region" evidence="3">
    <location>
        <begin position="5"/>
        <end position="109"/>
    </location>
</feature>
<keyword evidence="3" id="KW-0175">Coiled coil</keyword>
<evidence type="ECO:0000256" key="1">
    <source>
        <dbReference type="ARBA" id="ARBA00023175"/>
    </source>
</evidence>
<comment type="caution">
    <text evidence="5">The sequence shown here is derived from an EMBL/GenBank/DDBJ whole genome shotgun (WGS) entry which is preliminary data.</text>
</comment>
<dbReference type="EMBL" id="BLLF01004413">
    <property type="protein sequence ID" value="GFH29557.1"/>
    <property type="molecule type" value="Genomic_DNA"/>
</dbReference>
<dbReference type="InterPro" id="IPR001752">
    <property type="entry name" value="Kinesin_motor_dom"/>
</dbReference>
<name>A0A6A0ACI9_HAELA</name>
<sequence length="460" mass="51587">MQRVERAKEQEVVELRGKLEAAQGDVRGQLKTKDDKISEILEELASISALYSEAKEQVEQAKNDERELEELREMKSDIERKDKQQAAIIEHQAKRLEELEKLYRDEQVARKRAFNTMEDMKGKIRVFCRVRPILPFEFEKGQTFALNLPDELTVTHPWKDEKKHREYGFDQSAVDGYNVCIFAYGQTGSGKTFTIYGNEREPGLTPRGVSELFKIINRDSGKYTFSVTCFMLELYQDSLMDLLLPPQPKGRGGQVADLPKLDIKKDPKGLVTVAGATIVEVTSAKELLATIEAGQNRRHVASTQMNRESSRSHLIISIMIESTNLQTQSVSKGKLVKKSGSTGENLKEAQAINTSLSALGGVISALATEQQHIPYRNHKLTMLMSDSLGGNAKTLMFVNVSPTDSNVDETQNSLQYATRVRTIKVDHWKEQAGLPPSKRGLVDLVEIADKRQPAPEPVDA</sequence>
<dbReference type="SMART" id="SM00129">
    <property type="entry name" value="KISc"/>
    <property type="match status" value="1"/>
</dbReference>
<dbReference type="Gene3D" id="3.40.850.10">
    <property type="entry name" value="Kinesin motor domain"/>
    <property type="match status" value="1"/>
</dbReference>
<dbReference type="InterPro" id="IPR036961">
    <property type="entry name" value="Kinesin_motor_dom_sf"/>
</dbReference>
<accession>A0A6A0ACI9</accession>
<evidence type="ECO:0000259" key="4">
    <source>
        <dbReference type="PROSITE" id="PS50067"/>
    </source>
</evidence>
<feature type="domain" description="Kinesin motor" evidence="4">
    <location>
        <begin position="123"/>
        <end position="423"/>
    </location>
</feature>
<dbReference type="Gene3D" id="6.10.250.760">
    <property type="match status" value="1"/>
</dbReference>
<keyword evidence="2" id="KW-0547">Nucleotide-binding</keyword>
<dbReference type="Pfam" id="PF00225">
    <property type="entry name" value="Kinesin"/>
    <property type="match status" value="1"/>
</dbReference>
<keyword evidence="6" id="KW-1185">Reference proteome</keyword>
<dbReference type="PROSITE" id="PS50067">
    <property type="entry name" value="KINESIN_MOTOR_2"/>
    <property type="match status" value="1"/>
</dbReference>
<feature type="binding site" evidence="2">
    <location>
        <begin position="185"/>
        <end position="192"/>
    </location>
    <ligand>
        <name>ATP</name>
        <dbReference type="ChEBI" id="CHEBI:30616"/>
    </ligand>
</feature>
<dbReference type="GO" id="GO:0008017">
    <property type="term" value="F:microtubule binding"/>
    <property type="evidence" value="ECO:0007669"/>
    <property type="project" value="InterPro"/>
</dbReference>
<dbReference type="InterPro" id="IPR027640">
    <property type="entry name" value="Kinesin-like_fam"/>
</dbReference>
<dbReference type="Proteomes" id="UP000485058">
    <property type="component" value="Unassembled WGS sequence"/>
</dbReference>
<dbReference type="SUPFAM" id="SSF52540">
    <property type="entry name" value="P-loop containing nucleoside triphosphate hydrolases"/>
    <property type="match status" value="1"/>
</dbReference>
<dbReference type="PANTHER" id="PTHR47972:SF16">
    <property type="entry name" value="KINESIN-LIKE PROTEIN"/>
    <property type="match status" value="1"/>
</dbReference>
<gene>
    <name evidence="5" type="ORF">HaLaN_28241</name>
</gene>
<dbReference type="InterPro" id="IPR027417">
    <property type="entry name" value="P-loop_NTPase"/>
</dbReference>
<protein>
    <recommendedName>
        <fullName evidence="4">Kinesin motor domain-containing protein</fullName>
    </recommendedName>
</protein>
<dbReference type="PANTHER" id="PTHR47972">
    <property type="entry name" value="KINESIN-LIKE PROTEIN KLP-3"/>
    <property type="match status" value="1"/>
</dbReference>
<dbReference type="PRINTS" id="PR00380">
    <property type="entry name" value="KINESINHEAVY"/>
</dbReference>
<proteinExistence type="inferred from homology"/>
<reference evidence="5 6" key="1">
    <citation type="submission" date="2020-02" db="EMBL/GenBank/DDBJ databases">
        <title>Draft genome sequence of Haematococcus lacustris strain NIES-144.</title>
        <authorList>
            <person name="Morimoto D."/>
            <person name="Nakagawa S."/>
            <person name="Yoshida T."/>
            <person name="Sawayama S."/>
        </authorList>
    </citation>
    <scope>NUCLEOTIDE SEQUENCE [LARGE SCALE GENOMIC DNA]</scope>
    <source>
        <strain evidence="5 6">NIES-144</strain>
    </source>
</reference>
<dbReference type="GO" id="GO:0005524">
    <property type="term" value="F:ATP binding"/>
    <property type="evidence" value="ECO:0007669"/>
    <property type="project" value="UniProtKB-UniRule"/>
</dbReference>
<dbReference type="GO" id="GO:0003777">
    <property type="term" value="F:microtubule motor activity"/>
    <property type="evidence" value="ECO:0007669"/>
    <property type="project" value="InterPro"/>
</dbReference>